<protein>
    <submittedName>
        <fullName evidence="2">(diamondback moth) hypothetical protein</fullName>
    </submittedName>
</protein>
<proteinExistence type="predicted"/>
<sequence length="86" mass="9386">MITVMILTPLTRPDTKGSSAAWRRSTASMAVTRKSRQSASAQWSRSFRGSAPAAPDDEVDDVFFSPPTSPPHLHRDGEDTTDGVKR</sequence>
<dbReference type="AlphaFoldDB" id="A0A8S4DBB6"/>
<evidence type="ECO:0000256" key="1">
    <source>
        <dbReference type="SAM" id="MobiDB-lite"/>
    </source>
</evidence>
<feature type="compositionally biased region" description="Basic and acidic residues" evidence="1">
    <location>
        <begin position="73"/>
        <end position="86"/>
    </location>
</feature>
<comment type="caution">
    <text evidence="2">The sequence shown here is derived from an EMBL/GenBank/DDBJ whole genome shotgun (WGS) entry which is preliminary data.</text>
</comment>
<name>A0A8S4DBB6_PLUXY</name>
<keyword evidence="3" id="KW-1185">Reference proteome</keyword>
<gene>
    <name evidence="2" type="ORF">PLXY2_LOCUS1198</name>
</gene>
<evidence type="ECO:0000313" key="3">
    <source>
        <dbReference type="Proteomes" id="UP000653454"/>
    </source>
</evidence>
<reference evidence="2" key="1">
    <citation type="submission" date="2020-11" db="EMBL/GenBank/DDBJ databases">
        <authorList>
            <person name="Whiteford S."/>
        </authorList>
    </citation>
    <scope>NUCLEOTIDE SEQUENCE</scope>
</reference>
<organism evidence="2 3">
    <name type="scientific">Plutella xylostella</name>
    <name type="common">Diamondback moth</name>
    <name type="synonym">Plutella maculipennis</name>
    <dbReference type="NCBI Taxonomy" id="51655"/>
    <lineage>
        <taxon>Eukaryota</taxon>
        <taxon>Metazoa</taxon>
        <taxon>Ecdysozoa</taxon>
        <taxon>Arthropoda</taxon>
        <taxon>Hexapoda</taxon>
        <taxon>Insecta</taxon>
        <taxon>Pterygota</taxon>
        <taxon>Neoptera</taxon>
        <taxon>Endopterygota</taxon>
        <taxon>Lepidoptera</taxon>
        <taxon>Glossata</taxon>
        <taxon>Ditrysia</taxon>
        <taxon>Yponomeutoidea</taxon>
        <taxon>Plutellidae</taxon>
        <taxon>Plutella</taxon>
    </lineage>
</organism>
<dbReference type="Proteomes" id="UP000653454">
    <property type="component" value="Unassembled WGS sequence"/>
</dbReference>
<dbReference type="EMBL" id="CAJHNJ030000003">
    <property type="protein sequence ID" value="CAG9094197.1"/>
    <property type="molecule type" value="Genomic_DNA"/>
</dbReference>
<accession>A0A8S4DBB6</accession>
<evidence type="ECO:0000313" key="2">
    <source>
        <dbReference type="EMBL" id="CAG9094197.1"/>
    </source>
</evidence>
<feature type="region of interest" description="Disordered" evidence="1">
    <location>
        <begin position="1"/>
        <end position="86"/>
    </location>
</feature>
<feature type="compositionally biased region" description="Low complexity" evidence="1">
    <location>
        <begin position="37"/>
        <end position="54"/>
    </location>
</feature>